<feature type="domain" description="Exocyst component Exo84 C-terminal" evidence="5">
    <location>
        <begin position="100"/>
        <end position="289"/>
    </location>
</feature>
<dbReference type="InterPro" id="IPR033961">
    <property type="entry name" value="Exo84"/>
</dbReference>
<dbReference type="PANTHER" id="PTHR21426">
    <property type="entry name" value="EXOCYST COMPLEX COMPONENT 8"/>
    <property type="match status" value="1"/>
</dbReference>
<dbReference type="EMBL" id="KB007811">
    <property type="protein sequence ID" value="ELR24903.1"/>
    <property type="molecule type" value="Genomic_DNA"/>
</dbReference>
<dbReference type="InterPro" id="IPR032403">
    <property type="entry name" value="Exo84_C"/>
</dbReference>
<dbReference type="GO" id="GO:0000145">
    <property type="term" value="C:exocyst"/>
    <property type="evidence" value="ECO:0007669"/>
    <property type="project" value="InterPro"/>
</dbReference>
<dbReference type="STRING" id="1257118.L8HJP1"/>
<comment type="similarity">
    <text evidence="1">Belongs to the EXO84 family.</text>
</comment>
<dbReference type="Pfam" id="PF08700">
    <property type="entry name" value="VPS51_Exo84_N"/>
    <property type="match status" value="1"/>
</dbReference>
<dbReference type="InterPro" id="IPR042561">
    <property type="entry name" value="Exo84_C_1"/>
</dbReference>
<dbReference type="PANTHER" id="PTHR21426:SF12">
    <property type="entry name" value="EXOCYST COMPLEX COMPONENT 8"/>
    <property type="match status" value="1"/>
</dbReference>
<dbReference type="GO" id="GO:0015031">
    <property type="term" value="P:protein transport"/>
    <property type="evidence" value="ECO:0007669"/>
    <property type="project" value="UniProtKB-KW"/>
</dbReference>
<keyword evidence="4" id="KW-0653">Protein transport</keyword>
<proteinExistence type="inferred from homology"/>
<evidence type="ECO:0000256" key="3">
    <source>
        <dbReference type="ARBA" id="ARBA00022483"/>
    </source>
</evidence>
<dbReference type="RefSeq" id="XP_004356803.1">
    <property type="nucleotide sequence ID" value="XM_004356750.1"/>
</dbReference>
<dbReference type="InterPro" id="IPR016159">
    <property type="entry name" value="Cullin_repeat-like_dom_sf"/>
</dbReference>
<dbReference type="Proteomes" id="UP000011083">
    <property type="component" value="Unassembled WGS sequence"/>
</dbReference>
<keyword evidence="2" id="KW-0813">Transport</keyword>
<dbReference type="GO" id="GO:0006893">
    <property type="term" value="P:Golgi to plasma membrane transport"/>
    <property type="evidence" value="ECO:0007669"/>
    <property type="project" value="TreeGrafter"/>
</dbReference>
<dbReference type="OMA" id="KQNRMPE"/>
<evidence type="ECO:0000259" key="5">
    <source>
        <dbReference type="Pfam" id="PF16528"/>
    </source>
</evidence>
<dbReference type="GeneID" id="14925937"/>
<dbReference type="GO" id="GO:0006887">
    <property type="term" value="P:exocytosis"/>
    <property type="evidence" value="ECO:0007669"/>
    <property type="project" value="UniProtKB-KW"/>
</dbReference>
<dbReference type="VEuPathDB" id="AmoebaDB:ACA1_175800"/>
<evidence type="ECO:0000256" key="4">
    <source>
        <dbReference type="ARBA" id="ARBA00022927"/>
    </source>
</evidence>
<dbReference type="KEGG" id="acan:ACA1_175800"/>
<dbReference type="Pfam" id="PF16528">
    <property type="entry name" value="Exo84_C"/>
    <property type="match status" value="1"/>
</dbReference>
<name>L8HJP1_ACACF</name>
<keyword evidence="3" id="KW-0268">Exocytosis</keyword>
<dbReference type="Gene3D" id="1.20.58.1210">
    <property type="entry name" value="Exo84p, N-terminal helical domain"/>
    <property type="match status" value="1"/>
</dbReference>
<evidence type="ECO:0000256" key="1">
    <source>
        <dbReference type="ARBA" id="ARBA00007210"/>
    </source>
</evidence>
<evidence type="ECO:0000256" key="2">
    <source>
        <dbReference type="ARBA" id="ARBA00022448"/>
    </source>
</evidence>
<gene>
    <name evidence="6" type="ORF">ACA1_175800</name>
</gene>
<dbReference type="InterPro" id="IPR042560">
    <property type="entry name" value="Exo84_C_2"/>
</dbReference>
<accession>L8HJP1</accession>
<keyword evidence="7" id="KW-1185">Reference proteome</keyword>
<dbReference type="Gene3D" id="1.20.58.1220">
    <property type="entry name" value="Exo84p, C-terminal helical domain"/>
    <property type="match status" value="1"/>
</dbReference>
<organism evidence="6 7">
    <name type="scientific">Acanthamoeba castellanii (strain ATCC 30010 / Neff)</name>
    <dbReference type="NCBI Taxonomy" id="1257118"/>
    <lineage>
        <taxon>Eukaryota</taxon>
        <taxon>Amoebozoa</taxon>
        <taxon>Discosea</taxon>
        <taxon>Longamoebia</taxon>
        <taxon>Centramoebida</taxon>
        <taxon>Acanthamoebidae</taxon>
        <taxon>Acanthamoeba</taxon>
    </lineage>
</organism>
<reference evidence="6 7" key="1">
    <citation type="journal article" date="2013" name="Genome Biol.">
        <title>Genome of Acanthamoeba castellanii highlights extensive lateral gene transfer and early evolution of tyrosine kinase signaling.</title>
        <authorList>
            <person name="Clarke M."/>
            <person name="Lohan A.J."/>
            <person name="Liu B."/>
            <person name="Lagkouvardos I."/>
            <person name="Roy S."/>
            <person name="Zafar N."/>
            <person name="Bertelli C."/>
            <person name="Schilde C."/>
            <person name="Kianianmomeni A."/>
            <person name="Burglin T.R."/>
            <person name="Frech C."/>
            <person name="Turcotte B."/>
            <person name="Kopec K.O."/>
            <person name="Synnott J.M."/>
            <person name="Choo C."/>
            <person name="Paponov I."/>
            <person name="Finkler A."/>
            <person name="Soon Heng Tan C."/>
            <person name="Hutchins A.P."/>
            <person name="Weinmeier T."/>
            <person name="Rattei T."/>
            <person name="Chu J.S."/>
            <person name="Gimenez G."/>
            <person name="Irimia M."/>
            <person name="Rigden D.J."/>
            <person name="Fitzpatrick D.A."/>
            <person name="Lorenzo-Morales J."/>
            <person name="Bateman A."/>
            <person name="Chiu C.H."/>
            <person name="Tang P."/>
            <person name="Hegemann P."/>
            <person name="Fromm H."/>
            <person name="Raoult D."/>
            <person name="Greub G."/>
            <person name="Miranda-Saavedra D."/>
            <person name="Chen N."/>
            <person name="Nash P."/>
            <person name="Ginger M.L."/>
            <person name="Horn M."/>
            <person name="Schaap P."/>
            <person name="Caler L."/>
            <person name="Loftus B."/>
        </authorList>
    </citation>
    <scope>NUCLEOTIDE SEQUENCE [LARGE SCALE GENOMIC DNA]</scope>
    <source>
        <strain evidence="6 7">Neff</strain>
    </source>
</reference>
<protein>
    <recommendedName>
        <fullName evidence="5">Exocyst component Exo84 C-terminal domain-containing protein</fullName>
    </recommendedName>
</protein>
<evidence type="ECO:0000313" key="7">
    <source>
        <dbReference type="Proteomes" id="UP000011083"/>
    </source>
</evidence>
<sequence length="634" mass="71473">MTDSIKTNKKKEVAAHALQNNVFHNYPRFISTSKEIQSMEEDMLEVRNMMTKCGGILKTLEGTQVTSQAKEGRITKPGLAIKPPTGLAGLADFSDEGVPLDDLLSELDVYIGERRYREASDLLQRVETIVDQHARLDSSLGKGRKANELQKRIEKQRQQLARLLMHDLKSPALHKSEHRLLITCLLNLGLPLVARDLFLDARSERIRADIRKLQFDGDLVKHVEELSRIVFTTIAASCDEFRAHFPDPSLSSGLVVWAVEEVSKFAQRLKRVVFASNDFHAMARCVHVAMLFSKLTEDKGLALGWKLWTLFSEQLLASLQAYAQRIRNALSNQVANENWVARMHWVYDSVPRQQTDEHEGQVELKLSESGKYLYSSLQAFADNAALVLHPTMVNKVVSMVCAMLVEYLNTLAQQLKSPSLNDKQVLAILVNCRVAVHQLLPNVLGLFYAKDQEQTRARSATVELAIEKAEKRVWNSFANTRADNIVFEKLKWNETDYSSSSVDVEGPSGKFVRLYEYLKQLTEWIADELDPACATPIASAIMSHIVVRLASRDTLFWAFEKEQDSKSAKFGAGGIQQFIVDQRYLMQFSARFKCGEEVNTSLMEMIQRAVIAYCRSSGSEPQTIIKVITAASDA</sequence>
<evidence type="ECO:0000313" key="6">
    <source>
        <dbReference type="EMBL" id="ELR24903.1"/>
    </source>
</evidence>
<dbReference type="AlphaFoldDB" id="L8HJP1"/>
<dbReference type="SUPFAM" id="SSF74788">
    <property type="entry name" value="Cullin repeat-like"/>
    <property type="match status" value="1"/>
</dbReference>
<dbReference type="OrthoDB" id="642193at2759"/>